<keyword evidence="6" id="KW-0472">Membrane</keyword>
<keyword evidence="5 8" id="KW-0732">Signal</keyword>
<evidence type="ECO:0000256" key="5">
    <source>
        <dbReference type="ARBA" id="ARBA00022729"/>
    </source>
</evidence>
<dbReference type="RefSeq" id="WP_106140287.1">
    <property type="nucleotide sequence ID" value="NZ_PVTE01000029.1"/>
</dbReference>
<evidence type="ECO:0000313" key="11">
    <source>
        <dbReference type="Proteomes" id="UP000238375"/>
    </source>
</evidence>
<reference evidence="10 11" key="1">
    <citation type="submission" date="2018-03" db="EMBL/GenBank/DDBJ databases">
        <title>Genomic Encyclopedia of Archaeal and Bacterial Type Strains, Phase II (KMG-II): from individual species to whole genera.</title>
        <authorList>
            <person name="Goeker M."/>
        </authorList>
    </citation>
    <scope>NUCLEOTIDE SEQUENCE [LARGE SCALE GENOMIC DNA]</scope>
    <source>
        <strain evidence="10 11">DSM 28354</strain>
    </source>
</reference>
<feature type="signal peptide" evidence="8">
    <location>
        <begin position="1"/>
        <end position="19"/>
    </location>
</feature>
<evidence type="ECO:0000256" key="2">
    <source>
        <dbReference type="ARBA" id="ARBA00022448"/>
    </source>
</evidence>
<evidence type="ECO:0000256" key="1">
    <source>
        <dbReference type="ARBA" id="ARBA00004571"/>
    </source>
</evidence>
<feature type="domain" description="TonB-dependent receptor plug" evidence="9">
    <location>
        <begin position="121"/>
        <end position="224"/>
    </location>
</feature>
<dbReference type="SUPFAM" id="SSF56935">
    <property type="entry name" value="Porins"/>
    <property type="match status" value="1"/>
</dbReference>
<protein>
    <submittedName>
        <fullName evidence="10">Carboxypeptidase-like protein</fullName>
    </submittedName>
</protein>
<dbReference type="Gene3D" id="2.60.40.1120">
    <property type="entry name" value="Carboxypeptidase-like, regulatory domain"/>
    <property type="match status" value="1"/>
</dbReference>
<evidence type="ECO:0000259" key="9">
    <source>
        <dbReference type="Pfam" id="PF07715"/>
    </source>
</evidence>
<dbReference type="GO" id="GO:0044718">
    <property type="term" value="P:siderophore transmembrane transport"/>
    <property type="evidence" value="ECO:0007669"/>
    <property type="project" value="TreeGrafter"/>
</dbReference>
<keyword evidence="7" id="KW-0998">Cell outer membrane</keyword>
<dbReference type="PANTHER" id="PTHR30069:SF29">
    <property type="entry name" value="HEMOGLOBIN AND HEMOGLOBIN-HAPTOGLOBIN-BINDING PROTEIN 1-RELATED"/>
    <property type="match status" value="1"/>
</dbReference>
<keyword evidence="10" id="KW-0645">Protease</keyword>
<keyword evidence="10" id="KW-0121">Carboxypeptidase</keyword>
<dbReference type="Pfam" id="PF13715">
    <property type="entry name" value="CarbopepD_reg_2"/>
    <property type="match status" value="1"/>
</dbReference>
<dbReference type="Pfam" id="PF07715">
    <property type="entry name" value="Plug"/>
    <property type="match status" value="1"/>
</dbReference>
<dbReference type="Gene3D" id="2.170.130.10">
    <property type="entry name" value="TonB-dependent receptor, plug domain"/>
    <property type="match status" value="1"/>
</dbReference>
<proteinExistence type="predicted"/>
<dbReference type="PANTHER" id="PTHR30069">
    <property type="entry name" value="TONB-DEPENDENT OUTER MEMBRANE RECEPTOR"/>
    <property type="match status" value="1"/>
</dbReference>
<dbReference type="InterPro" id="IPR037066">
    <property type="entry name" value="Plug_dom_sf"/>
</dbReference>
<evidence type="ECO:0000313" key="10">
    <source>
        <dbReference type="EMBL" id="PRY28526.1"/>
    </source>
</evidence>
<dbReference type="Gene3D" id="2.40.170.20">
    <property type="entry name" value="TonB-dependent receptor, beta-barrel domain"/>
    <property type="match status" value="1"/>
</dbReference>
<dbReference type="AlphaFoldDB" id="A0A2T0S537"/>
<keyword evidence="2" id="KW-0813">Transport</keyword>
<keyword evidence="3" id="KW-1134">Transmembrane beta strand</keyword>
<keyword evidence="4" id="KW-0812">Transmembrane</keyword>
<evidence type="ECO:0000256" key="6">
    <source>
        <dbReference type="ARBA" id="ARBA00023136"/>
    </source>
</evidence>
<dbReference type="EMBL" id="PVTE01000029">
    <property type="protein sequence ID" value="PRY28526.1"/>
    <property type="molecule type" value="Genomic_DNA"/>
</dbReference>
<evidence type="ECO:0000256" key="8">
    <source>
        <dbReference type="SAM" id="SignalP"/>
    </source>
</evidence>
<sequence>MKRYALTLLCWLTWSAVQAQLILGGSVVSEQNLPLAGVKLTVQGTSTSTSTQSDGSFNLPTDQPLPLTLLVSRTGYAPERVRVRNSNFRAIEVRLKAEVVIPESTLSSASEPVDEQAISGVTVETIRAHAAANSPALSPADALQYTNGVDLLTSSFLFKSVNMRGFGSTTNGRVVQLIDGMDNRSPGLGFGFGNVAGLPDLDVETIEVRPGASSAQHGPDAILGLMQTTSKSPFDYQGLSVQARLGANNVGKPGFGPKMYSDYGFRYALVLNERFAIKVNFQRLTGTDFIADDYADRSTTARPGFFATDAGRSGVATGITFRPGIDPNTSFDYDGVNIYGDDVNNGGVFRYPATYANTTLQNQFVTRTGYRELDVLGNQGKVFNNRANASVHYRFGNSVEASLGWYFGNGNLIETSAFRNYIPDYRRHQFKAELKGDNFYIRAYTTQQQAEGWNIGQTARAINDSWKSLNQWATEFGLAYVENKVSIGDARFTANRGRYLPGSVDFNRVRNAFATTFNTDSIPGLPRARGLRFRDNSQLWHYEGMYTVAALSELVELTVGASFRRYVLASGGTLFARQANGSEYTIDETGGYVQAAKTLALGAVTIRPLLAVRYDKNQFVNGGFTPRASVAVQAGIHVFRASWQSAFRNPSPQQLFGLTPAGIAGDVGGLRAAYRAAGLDTNRAYRQSDAVAYQRNPSTATTPQSLTLSNAPLQTETVRSWEVGYKALINGKLAIDASLFSSRYTNLITPEVLYQPLSATAGATALLTPASYRTLLLNRNSPNDFFVRGASVSLDYNFARGYTLSGNFTHQVGLVTLRNAAGAVRNDLSGTPIVQRPTSDPAVTQLGRTYFNSPANRYTITLSNPYLTNRLGIALAYRWTDRMWYEQGVTQGDVWVPAWGSIDAQFSCKLPEFKSVLKLGGTNLFNTYYAQGYGLARVGAMYYVSLTFDELFK</sequence>
<evidence type="ECO:0000256" key="3">
    <source>
        <dbReference type="ARBA" id="ARBA00022452"/>
    </source>
</evidence>
<gene>
    <name evidence="10" type="ORF">CLV58_1295</name>
</gene>
<comment type="caution">
    <text evidence="10">The sequence shown here is derived from an EMBL/GenBank/DDBJ whole genome shotgun (WGS) entry which is preliminary data.</text>
</comment>
<dbReference type="OrthoDB" id="1109208at2"/>
<dbReference type="Proteomes" id="UP000238375">
    <property type="component" value="Unassembled WGS sequence"/>
</dbReference>
<dbReference type="SUPFAM" id="SSF49464">
    <property type="entry name" value="Carboxypeptidase regulatory domain-like"/>
    <property type="match status" value="1"/>
</dbReference>
<evidence type="ECO:0000256" key="7">
    <source>
        <dbReference type="ARBA" id="ARBA00023237"/>
    </source>
</evidence>
<feature type="chain" id="PRO_5015516679" evidence="8">
    <location>
        <begin position="20"/>
        <end position="953"/>
    </location>
</feature>
<comment type="subcellular location">
    <subcellularLocation>
        <location evidence="1">Cell outer membrane</location>
        <topology evidence="1">Multi-pass membrane protein</topology>
    </subcellularLocation>
</comment>
<dbReference type="GO" id="GO:0009279">
    <property type="term" value="C:cell outer membrane"/>
    <property type="evidence" value="ECO:0007669"/>
    <property type="project" value="UniProtKB-SubCell"/>
</dbReference>
<dbReference type="InterPro" id="IPR012910">
    <property type="entry name" value="Plug_dom"/>
</dbReference>
<name>A0A2T0S537_9BACT</name>
<keyword evidence="10" id="KW-0378">Hydrolase</keyword>
<dbReference type="GO" id="GO:0004180">
    <property type="term" value="F:carboxypeptidase activity"/>
    <property type="evidence" value="ECO:0007669"/>
    <property type="project" value="UniProtKB-KW"/>
</dbReference>
<organism evidence="10 11">
    <name type="scientific">Spirosoma oryzae</name>
    <dbReference type="NCBI Taxonomy" id="1469603"/>
    <lineage>
        <taxon>Bacteria</taxon>
        <taxon>Pseudomonadati</taxon>
        <taxon>Bacteroidota</taxon>
        <taxon>Cytophagia</taxon>
        <taxon>Cytophagales</taxon>
        <taxon>Cytophagaceae</taxon>
        <taxon>Spirosoma</taxon>
    </lineage>
</organism>
<dbReference type="InterPro" id="IPR036942">
    <property type="entry name" value="Beta-barrel_TonB_sf"/>
</dbReference>
<evidence type="ECO:0000256" key="4">
    <source>
        <dbReference type="ARBA" id="ARBA00022692"/>
    </source>
</evidence>
<dbReference type="InterPro" id="IPR008969">
    <property type="entry name" value="CarboxyPept-like_regulatory"/>
</dbReference>
<keyword evidence="11" id="KW-1185">Reference proteome</keyword>
<dbReference type="GO" id="GO:0015344">
    <property type="term" value="F:siderophore uptake transmembrane transporter activity"/>
    <property type="evidence" value="ECO:0007669"/>
    <property type="project" value="TreeGrafter"/>
</dbReference>
<dbReference type="InterPro" id="IPR039426">
    <property type="entry name" value="TonB-dep_rcpt-like"/>
</dbReference>
<accession>A0A2T0S537</accession>